<proteinExistence type="predicted"/>
<dbReference type="Proteomes" id="UP000518752">
    <property type="component" value="Unassembled WGS sequence"/>
</dbReference>
<comment type="caution">
    <text evidence="3">The sequence shown here is derived from an EMBL/GenBank/DDBJ whole genome shotgun (WGS) entry which is preliminary data.</text>
</comment>
<gene>
    <name evidence="3" type="ORF">D9757_002870</name>
</gene>
<reference evidence="3 4" key="1">
    <citation type="journal article" date="2020" name="ISME J.">
        <title>Uncovering the hidden diversity of litter-decomposition mechanisms in mushroom-forming fungi.</title>
        <authorList>
            <person name="Floudas D."/>
            <person name="Bentzer J."/>
            <person name="Ahren D."/>
            <person name="Johansson T."/>
            <person name="Persson P."/>
            <person name="Tunlid A."/>
        </authorList>
    </citation>
    <scope>NUCLEOTIDE SEQUENCE [LARGE SCALE GENOMIC DNA]</scope>
    <source>
        <strain evidence="3 4">CBS 406.79</strain>
    </source>
</reference>
<dbReference type="EMBL" id="JAACJN010000016">
    <property type="protein sequence ID" value="KAF5390281.1"/>
    <property type="molecule type" value="Genomic_DNA"/>
</dbReference>
<dbReference type="OrthoDB" id="3245901at2759"/>
<feature type="region of interest" description="Disordered" evidence="2">
    <location>
        <begin position="1"/>
        <end position="24"/>
    </location>
</feature>
<evidence type="ECO:0000256" key="1">
    <source>
        <dbReference type="SAM" id="Coils"/>
    </source>
</evidence>
<keyword evidence="4" id="KW-1185">Reference proteome</keyword>
<name>A0A8H5HVW1_9AGAR</name>
<evidence type="ECO:0000313" key="4">
    <source>
        <dbReference type="Proteomes" id="UP000518752"/>
    </source>
</evidence>
<organism evidence="3 4">
    <name type="scientific">Collybiopsis confluens</name>
    <dbReference type="NCBI Taxonomy" id="2823264"/>
    <lineage>
        <taxon>Eukaryota</taxon>
        <taxon>Fungi</taxon>
        <taxon>Dikarya</taxon>
        <taxon>Basidiomycota</taxon>
        <taxon>Agaricomycotina</taxon>
        <taxon>Agaricomycetes</taxon>
        <taxon>Agaricomycetidae</taxon>
        <taxon>Agaricales</taxon>
        <taxon>Marasmiineae</taxon>
        <taxon>Omphalotaceae</taxon>
        <taxon>Collybiopsis</taxon>
    </lineage>
</organism>
<accession>A0A8H5HVW1</accession>
<evidence type="ECO:0000313" key="3">
    <source>
        <dbReference type="EMBL" id="KAF5390281.1"/>
    </source>
</evidence>
<evidence type="ECO:0000256" key="2">
    <source>
        <dbReference type="SAM" id="MobiDB-lite"/>
    </source>
</evidence>
<dbReference type="AlphaFoldDB" id="A0A8H5HVW1"/>
<protein>
    <submittedName>
        <fullName evidence="3">Uncharacterized protein</fullName>
    </submittedName>
</protein>
<feature type="coiled-coil region" evidence="1">
    <location>
        <begin position="118"/>
        <end position="152"/>
    </location>
</feature>
<keyword evidence="1" id="KW-0175">Coiled coil</keyword>
<sequence length="156" mass="17656">MASPPLVVKSEPAAPAQPRGSASSRLNVAHPYARLYAKREVEKPRRKMWNHALEKDIFHPYEIAALGAPHRRTIYLASLEAHIDRLHVELLRLGFWPVSFDQVDAFKGLNSKTAKSMIAGLQHEASNLNMKLLELKRANEGLEKNLNSLRNYPNKN</sequence>